<evidence type="ECO:0000313" key="2">
    <source>
        <dbReference type="Proteomes" id="UP000037460"/>
    </source>
</evidence>
<name>A0A0M0LQE3_9EUKA</name>
<gene>
    <name evidence="1" type="ORF">Ctob_013400</name>
</gene>
<dbReference type="Gene3D" id="3.40.50.150">
    <property type="entry name" value="Vaccinia Virus protein VP39"/>
    <property type="match status" value="1"/>
</dbReference>
<organism evidence="1 2">
    <name type="scientific">Chrysochromulina tobinii</name>
    <dbReference type="NCBI Taxonomy" id="1460289"/>
    <lineage>
        <taxon>Eukaryota</taxon>
        <taxon>Haptista</taxon>
        <taxon>Haptophyta</taxon>
        <taxon>Prymnesiophyceae</taxon>
        <taxon>Prymnesiales</taxon>
        <taxon>Chrysochromulinaceae</taxon>
        <taxon>Chrysochromulina</taxon>
    </lineage>
</organism>
<dbReference type="EMBL" id="JWZX01000379">
    <property type="protein sequence ID" value="KOO53107.1"/>
    <property type="molecule type" value="Genomic_DNA"/>
</dbReference>
<sequence>MSMSTPFLLDPATGALSVPLHVLHMSSDGRIPVPNSTKELFVEIGTNAFDTWDMQLLPKHPDAFLVAFEPLVDKWALLLARNARARVVGHLGWHHERGVILPFAVSDHEGVVPFYVSPRDGCSSLRRTHTPQHGGWKSNGFVTRACAKTVQTRMVPAITLRRVLVEWLAGWPVARLKIDAQGADLSLLAAAGQHEFGAKAVERGVARAEKE</sequence>
<accession>A0A0M0LQE3</accession>
<proteinExistence type="predicted"/>
<dbReference type="InterPro" id="IPR029063">
    <property type="entry name" value="SAM-dependent_MTases_sf"/>
</dbReference>
<evidence type="ECO:0008006" key="3">
    <source>
        <dbReference type="Google" id="ProtNLM"/>
    </source>
</evidence>
<evidence type="ECO:0000313" key="1">
    <source>
        <dbReference type="EMBL" id="KOO53107.1"/>
    </source>
</evidence>
<reference evidence="2" key="1">
    <citation type="journal article" date="2015" name="PLoS Genet.">
        <title>Genome Sequence and Transcriptome Analyses of Chrysochromulina tobin: Metabolic Tools for Enhanced Algal Fitness in the Prominent Order Prymnesiales (Haptophyceae).</title>
        <authorList>
            <person name="Hovde B.T."/>
            <person name="Deodato C.R."/>
            <person name="Hunsperger H.M."/>
            <person name="Ryken S.A."/>
            <person name="Yost W."/>
            <person name="Jha R.K."/>
            <person name="Patterson J."/>
            <person name="Monnat R.J. Jr."/>
            <person name="Barlow S.B."/>
            <person name="Starkenburg S.R."/>
            <person name="Cattolico R.A."/>
        </authorList>
    </citation>
    <scope>NUCLEOTIDE SEQUENCE</scope>
    <source>
        <strain evidence="2">CCMP291</strain>
    </source>
</reference>
<keyword evidence="2" id="KW-1185">Reference proteome</keyword>
<dbReference type="SUPFAM" id="SSF53335">
    <property type="entry name" value="S-adenosyl-L-methionine-dependent methyltransferases"/>
    <property type="match status" value="1"/>
</dbReference>
<protein>
    <recommendedName>
        <fullName evidence="3">Methyltransferase FkbM domain-containing protein</fullName>
    </recommendedName>
</protein>
<dbReference type="Proteomes" id="UP000037460">
    <property type="component" value="Unassembled WGS sequence"/>
</dbReference>
<dbReference type="AlphaFoldDB" id="A0A0M0LQE3"/>
<dbReference type="OrthoDB" id="206318at2759"/>
<comment type="caution">
    <text evidence="1">The sequence shown here is derived from an EMBL/GenBank/DDBJ whole genome shotgun (WGS) entry which is preliminary data.</text>
</comment>